<feature type="region of interest" description="Disordered" evidence="3">
    <location>
        <begin position="528"/>
        <end position="552"/>
    </location>
</feature>
<dbReference type="Pfam" id="PF21773">
    <property type="entry name" value="ODAD1_CC"/>
    <property type="match status" value="1"/>
</dbReference>
<dbReference type="GO" id="GO:0035253">
    <property type="term" value="C:ciliary rootlet"/>
    <property type="evidence" value="ECO:0007669"/>
    <property type="project" value="TreeGrafter"/>
</dbReference>
<dbReference type="InParanoid" id="A0A078AEN5"/>
<keyword evidence="1 2" id="KW-0175">Coiled coil</keyword>
<dbReference type="Proteomes" id="UP000039865">
    <property type="component" value="Unassembled WGS sequence"/>
</dbReference>
<dbReference type="EMBL" id="CCKQ01009219">
    <property type="protein sequence ID" value="CDW80685.1"/>
    <property type="molecule type" value="Genomic_DNA"/>
</dbReference>
<dbReference type="PANTHER" id="PTHR46518">
    <property type="entry name" value="COILED-COIL DOMAIN-CONTAINING PROTEIN 151"/>
    <property type="match status" value="1"/>
</dbReference>
<dbReference type="GO" id="GO:0036158">
    <property type="term" value="P:outer dynein arm assembly"/>
    <property type="evidence" value="ECO:0007669"/>
    <property type="project" value="InterPro"/>
</dbReference>
<evidence type="ECO:0000313" key="5">
    <source>
        <dbReference type="EMBL" id="CDW80685.1"/>
    </source>
</evidence>
<gene>
    <name evidence="5" type="primary">Contig10920.g11670</name>
    <name evidence="5" type="ORF">STYLEM_9688</name>
</gene>
<name>A0A078AEN5_STYLE</name>
<feature type="coiled-coil region" evidence="2">
    <location>
        <begin position="34"/>
        <end position="179"/>
    </location>
</feature>
<sequence length="596" mass="67959">MQRQPEEDLEDLRKKFHLLEGDRKVFYHASSMAKQRNREQIQQLQKENKELREQLKAKALTTSGQSMTSTGTDFGTKTEKDLAVWRRKLDEAKNKTLQKKENLLHLQDKQRELNKEQLDINSDDNPQMRTIRMLENRLDKAMIKYNEAMSIKKTYELIVKRLKDERVGYDNQLAAIEQSLKGKEHDFEELLLLSHDANHAKELAEADLRKFESQIEARRKLRFKEVNEQKAQIESRLDQRDKNDKKDRGDTVKFSGQVGVGNLGDNNRPGDTNGGGFGSMLAGLSGKKGAATAGKFDGTASGSGGIDKHRLEDYDEAMRRIKDATGVSDVNEIIQKFATQHDTYNNLLELKSANEKKLMDLNDRKLELRSEVEKMRYEGLEGMTRKQMDEVEKNVNSAQLKYNSNKEKLERINKILVNAKAGIEHLSEKLNDIKLEGVPNVVVTDNTLVEALIQCEQKLEFIFGLVRNDPLYEEAISKIRGLKKDDQELVPEAIGSRLISQSLMMTGFGNNNGATLSQDPTANNIRVKLPDKDDDDLSEADNEVEKEMEANERMKIKLEAQLRYDRMAKNKMKGKVSGLSNQTSTGNLQSSQKKLR</sequence>
<evidence type="ECO:0000256" key="1">
    <source>
        <dbReference type="ARBA" id="ARBA00023054"/>
    </source>
</evidence>
<dbReference type="AlphaFoldDB" id="A0A078AEN5"/>
<feature type="compositionally biased region" description="Polar residues" evidence="3">
    <location>
        <begin position="578"/>
        <end position="596"/>
    </location>
</feature>
<proteinExistence type="predicted"/>
<dbReference type="GO" id="GO:0003341">
    <property type="term" value="P:cilium movement"/>
    <property type="evidence" value="ECO:0007669"/>
    <property type="project" value="InterPro"/>
</dbReference>
<dbReference type="GO" id="GO:0036064">
    <property type="term" value="C:ciliary basal body"/>
    <property type="evidence" value="ECO:0007669"/>
    <property type="project" value="TreeGrafter"/>
</dbReference>
<evidence type="ECO:0000259" key="4">
    <source>
        <dbReference type="Pfam" id="PF21773"/>
    </source>
</evidence>
<evidence type="ECO:0000256" key="2">
    <source>
        <dbReference type="SAM" id="Coils"/>
    </source>
</evidence>
<evidence type="ECO:0000313" key="6">
    <source>
        <dbReference type="Proteomes" id="UP000039865"/>
    </source>
</evidence>
<dbReference type="PANTHER" id="PTHR46518:SF1">
    <property type="entry name" value="OUTER DYNEIN ARM-DOCKING COMPLEX SUBUNIT 3"/>
    <property type="match status" value="1"/>
</dbReference>
<keyword evidence="6" id="KW-1185">Reference proteome</keyword>
<feature type="coiled-coil region" evidence="2">
    <location>
        <begin position="351"/>
        <end position="436"/>
    </location>
</feature>
<feature type="compositionally biased region" description="Acidic residues" evidence="3">
    <location>
        <begin position="532"/>
        <end position="542"/>
    </location>
</feature>
<dbReference type="InterPro" id="IPR049258">
    <property type="entry name" value="ODAD1_CC"/>
</dbReference>
<dbReference type="OMA" id="VIQEWKS"/>
<feature type="compositionally biased region" description="Basic and acidic residues" evidence="3">
    <location>
        <begin position="228"/>
        <end position="251"/>
    </location>
</feature>
<dbReference type="OrthoDB" id="10255247at2759"/>
<feature type="compositionally biased region" description="Basic and acidic residues" evidence="3">
    <location>
        <begin position="543"/>
        <end position="552"/>
    </location>
</feature>
<protein>
    <recommendedName>
        <fullName evidence="4">ODAD1 central coiled coil region domain-containing protein</fullName>
    </recommendedName>
</protein>
<organism evidence="5 6">
    <name type="scientific">Stylonychia lemnae</name>
    <name type="common">Ciliate</name>
    <dbReference type="NCBI Taxonomy" id="5949"/>
    <lineage>
        <taxon>Eukaryota</taxon>
        <taxon>Sar</taxon>
        <taxon>Alveolata</taxon>
        <taxon>Ciliophora</taxon>
        <taxon>Intramacronucleata</taxon>
        <taxon>Spirotrichea</taxon>
        <taxon>Stichotrichia</taxon>
        <taxon>Sporadotrichida</taxon>
        <taxon>Oxytrichidae</taxon>
        <taxon>Stylonychinae</taxon>
        <taxon>Stylonychia</taxon>
    </lineage>
</organism>
<accession>A0A078AEN5</accession>
<reference evidence="5 6" key="1">
    <citation type="submission" date="2014-06" db="EMBL/GenBank/DDBJ databases">
        <authorList>
            <person name="Swart Estienne"/>
        </authorList>
    </citation>
    <scope>NUCLEOTIDE SEQUENCE [LARGE SCALE GENOMIC DNA]</scope>
    <source>
        <strain evidence="5 6">130c</strain>
    </source>
</reference>
<dbReference type="InterPro" id="IPR033192">
    <property type="entry name" value="ODAD3"/>
</dbReference>
<feature type="region of interest" description="Disordered" evidence="3">
    <location>
        <begin position="228"/>
        <end position="275"/>
    </location>
</feature>
<evidence type="ECO:0000256" key="3">
    <source>
        <dbReference type="SAM" id="MobiDB-lite"/>
    </source>
</evidence>
<dbReference type="GO" id="GO:0097542">
    <property type="term" value="C:ciliary tip"/>
    <property type="evidence" value="ECO:0007669"/>
    <property type="project" value="TreeGrafter"/>
</dbReference>
<feature type="region of interest" description="Disordered" evidence="3">
    <location>
        <begin position="569"/>
        <end position="596"/>
    </location>
</feature>
<feature type="domain" description="ODAD1 central coiled coil region" evidence="4">
    <location>
        <begin position="309"/>
        <end position="431"/>
    </location>
</feature>